<keyword evidence="3" id="KW-1185">Reference proteome</keyword>
<dbReference type="GO" id="GO:0016747">
    <property type="term" value="F:acyltransferase activity, transferring groups other than amino-acyl groups"/>
    <property type="evidence" value="ECO:0007669"/>
    <property type="project" value="InterPro"/>
</dbReference>
<dbReference type="Pfam" id="PF13302">
    <property type="entry name" value="Acetyltransf_3"/>
    <property type="match status" value="1"/>
</dbReference>
<comment type="caution">
    <text evidence="2">The sequence shown here is derived from an EMBL/GenBank/DDBJ whole genome shotgun (WGS) entry which is preliminary data.</text>
</comment>
<dbReference type="PANTHER" id="PTHR43792:SF1">
    <property type="entry name" value="N-ACETYLTRANSFERASE DOMAIN-CONTAINING PROTEIN"/>
    <property type="match status" value="1"/>
</dbReference>
<evidence type="ECO:0000313" key="3">
    <source>
        <dbReference type="Proteomes" id="UP000076863"/>
    </source>
</evidence>
<dbReference type="PANTHER" id="PTHR43792">
    <property type="entry name" value="GNAT FAMILY, PUTATIVE (AFU_ORTHOLOGUE AFUA_3G00765)-RELATED-RELATED"/>
    <property type="match status" value="1"/>
</dbReference>
<organism evidence="2 3">
    <name type="scientific">Beauveria brongniartii RCEF 3172</name>
    <dbReference type="NCBI Taxonomy" id="1081107"/>
    <lineage>
        <taxon>Eukaryota</taxon>
        <taxon>Fungi</taxon>
        <taxon>Dikarya</taxon>
        <taxon>Ascomycota</taxon>
        <taxon>Pezizomycotina</taxon>
        <taxon>Sordariomycetes</taxon>
        <taxon>Hypocreomycetidae</taxon>
        <taxon>Hypocreales</taxon>
        <taxon>Cordycipitaceae</taxon>
        <taxon>Beauveria</taxon>
        <taxon>Beauveria brongniartii</taxon>
    </lineage>
</organism>
<dbReference type="PROSITE" id="PS51186">
    <property type="entry name" value="GNAT"/>
    <property type="match status" value="1"/>
</dbReference>
<dbReference type="EMBL" id="AZHA01000018">
    <property type="protein sequence ID" value="OAA40783.1"/>
    <property type="molecule type" value="Genomic_DNA"/>
</dbReference>
<evidence type="ECO:0000313" key="2">
    <source>
        <dbReference type="EMBL" id="OAA40783.1"/>
    </source>
</evidence>
<sequence length="235" mass="24468">MTSSSTIEVSHLNTRLPSPNLPIVLRTIQPSDAARLAALLSDPSNASDPNAAPLSATAASELIARQRLSASVPTVIDTARGGGGGGCVIISGPSRVNMVIELLLPDAASSSPLVIGLGGYGAIKELVRDGRMIRAGDVGAMIDPEYRGKGYATEAMRLAIGWAFADATTGSGGGLQLDLVTVTTLEDNVAMVKLAEDRLGLKGRDTRRACGEEGAEGKTEVYYELTKKDWQEVSS</sequence>
<dbReference type="InterPro" id="IPR016181">
    <property type="entry name" value="Acyl_CoA_acyltransferase"/>
</dbReference>
<name>A0A162JDS9_9HYPO</name>
<dbReference type="Gene3D" id="3.40.630.30">
    <property type="match status" value="1"/>
</dbReference>
<keyword evidence="2" id="KW-0808">Transferase</keyword>
<dbReference type="InterPro" id="IPR000182">
    <property type="entry name" value="GNAT_dom"/>
</dbReference>
<dbReference type="AlphaFoldDB" id="A0A162JDS9"/>
<accession>A0A162JDS9</accession>
<proteinExistence type="predicted"/>
<reference evidence="2 3" key="1">
    <citation type="journal article" date="2016" name="Genome Biol. Evol.">
        <title>Divergent and convergent evolution of fungal pathogenicity.</title>
        <authorList>
            <person name="Shang Y."/>
            <person name="Xiao G."/>
            <person name="Zheng P."/>
            <person name="Cen K."/>
            <person name="Zhan S."/>
            <person name="Wang C."/>
        </authorList>
    </citation>
    <scope>NUCLEOTIDE SEQUENCE [LARGE SCALE GENOMIC DNA]</scope>
    <source>
        <strain evidence="2 3">RCEF 3172</strain>
    </source>
</reference>
<protein>
    <submittedName>
        <fullName evidence="2">Acetyltransferase</fullName>
    </submittedName>
</protein>
<feature type="domain" description="N-acetyltransferase" evidence="1">
    <location>
        <begin position="23"/>
        <end position="228"/>
    </location>
</feature>
<dbReference type="OrthoDB" id="64477at2759"/>
<dbReference type="InterPro" id="IPR051531">
    <property type="entry name" value="N-acetyltransferase"/>
</dbReference>
<gene>
    <name evidence="2" type="ORF">BBO_05840</name>
</gene>
<dbReference type="Proteomes" id="UP000076863">
    <property type="component" value="Unassembled WGS sequence"/>
</dbReference>
<evidence type="ECO:0000259" key="1">
    <source>
        <dbReference type="PROSITE" id="PS51186"/>
    </source>
</evidence>
<dbReference type="CDD" id="cd04301">
    <property type="entry name" value="NAT_SF"/>
    <property type="match status" value="1"/>
</dbReference>
<dbReference type="SUPFAM" id="SSF55729">
    <property type="entry name" value="Acyl-CoA N-acyltransferases (Nat)"/>
    <property type="match status" value="1"/>
</dbReference>